<dbReference type="GO" id="GO:0043812">
    <property type="term" value="F:phosphatidylinositol-4-phosphate phosphatase activity"/>
    <property type="evidence" value="ECO:0007669"/>
    <property type="project" value="TreeGrafter"/>
</dbReference>
<dbReference type="OMA" id="ITKAQPV"/>
<dbReference type="PANTHER" id="PTHR45662">
    <property type="entry name" value="PHOSPHATIDYLINOSITIDE PHOSPHATASE SAC1"/>
    <property type="match status" value="1"/>
</dbReference>
<comment type="caution">
    <text evidence="2">The sequence shown here is derived from an EMBL/GenBank/DDBJ whole genome shotgun (WGS) entry which is preliminary data.</text>
</comment>
<evidence type="ECO:0000313" key="3">
    <source>
        <dbReference type="Proteomes" id="UP000265515"/>
    </source>
</evidence>
<dbReference type="Gramene" id="GBG59110">
    <property type="protein sequence ID" value="GBG59110"/>
    <property type="gene ID" value="CBR_g32128"/>
</dbReference>
<dbReference type="GO" id="GO:0005783">
    <property type="term" value="C:endoplasmic reticulum"/>
    <property type="evidence" value="ECO:0007669"/>
    <property type="project" value="TreeGrafter"/>
</dbReference>
<dbReference type="PROSITE" id="PS50275">
    <property type="entry name" value="SAC"/>
    <property type="match status" value="1"/>
</dbReference>
<evidence type="ECO:0000313" key="2">
    <source>
        <dbReference type="EMBL" id="GBG59110.1"/>
    </source>
</evidence>
<accession>A0A388JMP8</accession>
<dbReference type="PANTHER" id="PTHR45662:SF2">
    <property type="entry name" value="PHOSPHATIDYLINOSITOL-3-PHOSPHATASE SAC1"/>
    <property type="match status" value="1"/>
</dbReference>
<organism evidence="2 3">
    <name type="scientific">Chara braunii</name>
    <name type="common">Braun's stonewort</name>
    <dbReference type="NCBI Taxonomy" id="69332"/>
    <lineage>
        <taxon>Eukaryota</taxon>
        <taxon>Viridiplantae</taxon>
        <taxon>Streptophyta</taxon>
        <taxon>Charophyceae</taxon>
        <taxon>Charales</taxon>
        <taxon>Characeae</taxon>
        <taxon>Chara</taxon>
    </lineage>
</organism>
<dbReference type="InterPro" id="IPR002013">
    <property type="entry name" value="SAC_dom"/>
</dbReference>
<dbReference type="OrthoDB" id="405996at2759"/>
<dbReference type="EMBL" id="BFEA01000003">
    <property type="protein sequence ID" value="GBG59110.1"/>
    <property type="molecule type" value="Genomic_DNA"/>
</dbReference>
<dbReference type="Proteomes" id="UP000265515">
    <property type="component" value="Unassembled WGS sequence"/>
</dbReference>
<evidence type="ECO:0000259" key="1">
    <source>
        <dbReference type="PROSITE" id="PS50275"/>
    </source>
</evidence>
<dbReference type="STRING" id="69332.A0A388JMP8"/>
<reference evidence="2 3" key="1">
    <citation type="journal article" date="2018" name="Cell">
        <title>The Chara Genome: Secondary Complexity and Implications for Plant Terrestrialization.</title>
        <authorList>
            <person name="Nishiyama T."/>
            <person name="Sakayama H."/>
            <person name="Vries J.D."/>
            <person name="Buschmann H."/>
            <person name="Saint-Marcoux D."/>
            <person name="Ullrich K.K."/>
            <person name="Haas F.B."/>
            <person name="Vanderstraeten L."/>
            <person name="Becker D."/>
            <person name="Lang D."/>
            <person name="Vosolsobe S."/>
            <person name="Rombauts S."/>
            <person name="Wilhelmsson P.K.I."/>
            <person name="Janitza P."/>
            <person name="Kern R."/>
            <person name="Heyl A."/>
            <person name="Rumpler F."/>
            <person name="Villalobos L.I.A.C."/>
            <person name="Clay J.M."/>
            <person name="Skokan R."/>
            <person name="Toyoda A."/>
            <person name="Suzuki Y."/>
            <person name="Kagoshima H."/>
            <person name="Schijlen E."/>
            <person name="Tajeshwar N."/>
            <person name="Catarino B."/>
            <person name="Hetherington A.J."/>
            <person name="Saltykova A."/>
            <person name="Bonnot C."/>
            <person name="Breuninger H."/>
            <person name="Symeonidi A."/>
            <person name="Radhakrishnan G.V."/>
            <person name="Van Nieuwerburgh F."/>
            <person name="Deforce D."/>
            <person name="Chang C."/>
            <person name="Karol K.G."/>
            <person name="Hedrich R."/>
            <person name="Ulvskov P."/>
            <person name="Glockner G."/>
            <person name="Delwiche C.F."/>
            <person name="Petrasek J."/>
            <person name="Van de Peer Y."/>
            <person name="Friml J."/>
            <person name="Beilby M."/>
            <person name="Dolan L."/>
            <person name="Kohara Y."/>
            <person name="Sugano S."/>
            <person name="Fujiyama A."/>
            <person name="Delaux P.-M."/>
            <person name="Quint M."/>
            <person name="TheiBen G."/>
            <person name="Hagemann M."/>
            <person name="Harholt J."/>
            <person name="Dunand C."/>
            <person name="Zachgo S."/>
            <person name="Langdale J."/>
            <person name="Maumus F."/>
            <person name="Straeten D.V.D."/>
            <person name="Gould S.B."/>
            <person name="Rensing S.A."/>
        </authorList>
    </citation>
    <scope>NUCLEOTIDE SEQUENCE [LARGE SCALE GENOMIC DNA]</scope>
    <source>
        <strain evidence="2 3">S276</strain>
    </source>
</reference>
<feature type="domain" description="SAC" evidence="1">
    <location>
        <begin position="135"/>
        <end position="467"/>
    </location>
</feature>
<proteinExistence type="predicted"/>
<protein>
    <recommendedName>
        <fullName evidence="1">SAC domain-containing protein</fullName>
    </recommendedName>
</protein>
<gene>
    <name evidence="2" type="ORF">CBR_g32128</name>
</gene>
<dbReference type="GO" id="GO:0046856">
    <property type="term" value="P:phosphatidylinositol dephosphorylation"/>
    <property type="evidence" value="ECO:0007669"/>
    <property type="project" value="TreeGrafter"/>
</dbReference>
<sequence>MAAGTASVLSCLRLWEYADNYIFEPFEENSPSLPVLKVDRDGGDLRLDADESTAIPSASDGVVAKRTRTVYGILGMLRLLAGPYLIVLTGRQGVGVFRESAVWRVTGMDILPCFTSTKHLSASQKRDEENFVQMLHMISEVHGLFFSYSADITISAQKLATALKNDEWKLQPLWKRAEPRFFWNRHLAQAFIESRGLDAFILPVMQGSFQSFPLEVKGKNIEITLIARRCCRRIGTRMWRRGADIDGNVANFMETEQILSVDGSLAAYLQVRGSIPVFWEQIVDLKYKPNITPINSDESQKVTERHFRDLLNSYGAPIVIVDLVNQSGGESLLGAAYSAGVQSLANDEIRYVAFDFHKECGEARYDRLYDLFQSISDSVTKQRQFLAKATGEKLEEQKGIVRTNCVDCLDRTNVFQSVIARKVLEKQLYLLSVFEEDEPISKHKSFDLKYKTLWGNHGDDISIQYTGTPALKRDFVRTGSRTIRGLADDGINSLVRYYLNNFRDGLRQDSLDLLMGSYVVNESEPSPFALEGLERFADAVFERLINSGVLSEMLNWRPYGNMVTLECFGCHDRPRPHPFREELARDVLFKAEFPCGNPDEVADAEWARKMLAIGLLARALLRLIHLVACLDKKFLHPTQEKKMVVALGRLRSDNVQWRSDRRAVLKLKGRYPDSRVDRGVVGQLDIRQPLNPVLLAGADESAKGNVCGLMRPLRLAIGLRVAS</sequence>
<name>A0A388JMP8_CHABU</name>
<dbReference type="AlphaFoldDB" id="A0A388JMP8"/>
<dbReference type="Pfam" id="PF02383">
    <property type="entry name" value="Syja_N"/>
    <property type="match status" value="1"/>
</dbReference>
<keyword evidence="3" id="KW-1185">Reference proteome</keyword>